<dbReference type="AlphaFoldDB" id="A0A5Q2QG73"/>
<organism evidence="8 9">
    <name type="scientific">Litorivicinus lipolyticus</name>
    <dbReference type="NCBI Taxonomy" id="418701"/>
    <lineage>
        <taxon>Bacteria</taxon>
        <taxon>Pseudomonadati</taxon>
        <taxon>Pseudomonadota</taxon>
        <taxon>Gammaproteobacteria</taxon>
        <taxon>Oceanospirillales</taxon>
        <taxon>Litorivicinaceae</taxon>
        <taxon>Litorivicinus</taxon>
    </lineage>
</organism>
<dbReference type="InterPro" id="IPR020992">
    <property type="entry name" value="Tail_Prtase_C"/>
</dbReference>
<dbReference type="SUPFAM" id="SSF50156">
    <property type="entry name" value="PDZ domain-like"/>
    <property type="match status" value="1"/>
</dbReference>
<feature type="domain" description="PDZ" evidence="7">
    <location>
        <begin position="228"/>
        <end position="298"/>
    </location>
</feature>
<dbReference type="SMART" id="SM00245">
    <property type="entry name" value="TSPc"/>
    <property type="match status" value="1"/>
</dbReference>
<dbReference type="EMBL" id="CP045871">
    <property type="protein sequence ID" value="QGG81026.1"/>
    <property type="molecule type" value="Genomic_DNA"/>
</dbReference>
<evidence type="ECO:0000313" key="8">
    <source>
        <dbReference type="EMBL" id="QGG81026.1"/>
    </source>
</evidence>
<dbReference type="Gene3D" id="3.90.226.10">
    <property type="entry name" value="2-enoyl-CoA Hydratase, Chain A, domain 1"/>
    <property type="match status" value="1"/>
</dbReference>
<dbReference type="Pfam" id="PF17804">
    <property type="entry name" value="TSP_NTD"/>
    <property type="match status" value="1"/>
</dbReference>
<evidence type="ECO:0000256" key="1">
    <source>
        <dbReference type="ARBA" id="ARBA00009179"/>
    </source>
</evidence>
<protein>
    <submittedName>
        <fullName evidence="8">Tail-specific protease</fullName>
    </submittedName>
</protein>
<dbReference type="Pfam" id="PF03572">
    <property type="entry name" value="Peptidase_S41"/>
    <property type="match status" value="1"/>
</dbReference>
<dbReference type="KEGG" id="llp:GH975_10795"/>
<dbReference type="Proteomes" id="UP000388235">
    <property type="component" value="Chromosome"/>
</dbReference>
<dbReference type="PANTHER" id="PTHR32060:SF22">
    <property type="entry name" value="CARBOXYL-TERMINAL-PROCESSING PEPTIDASE 3, CHLOROPLASTIC"/>
    <property type="match status" value="1"/>
</dbReference>
<evidence type="ECO:0000256" key="2">
    <source>
        <dbReference type="ARBA" id="ARBA00022670"/>
    </source>
</evidence>
<dbReference type="GO" id="GO:0030288">
    <property type="term" value="C:outer membrane-bounded periplasmic space"/>
    <property type="evidence" value="ECO:0007669"/>
    <property type="project" value="TreeGrafter"/>
</dbReference>
<evidence type="ECO:0000313" key="9">
    <source>
        <dbReference type="Proteomes" id="UP000388235"/>
    </source>
</evidence>
<dbReference type="GO" id="GO:0004175">
    <property type="term" value="F:endopeptidase activity"/>
    <property type="evidence" value="ECO:0007669"/>
    <property type="project" value="TreeGrafter"/>
</dbReference>
<comment type="similarity">
    <text evidence="1 5">Belongs to the peptidase S41A family.</text>
</comment>
<dbReference type="NCBIfam" id="TIGR00225">
    <property type="entry name" value="prc"/>
    <property type="match status" value="1"/>
</dbReference>
<evidence type="ECO:0000256" key="3">
    <source>
        <dbReference type="ARBA" id="ARBA00022801"/>
    </source>
</evidence>
<evidence type="ECO:0000256" key="5">
    <source>
        <dbReference type="RuleBase" id="RU004404"/>
    </source>
</evidence>
<evidence type="ECO:0000256" key="4">
    <source>
        <dbReference type="ARBA" id="ARBA00022825"/>
    </source>
</evidence>
<dbReference type="FunFam" id="3.90.226.10:FF:000090">
    <property type="entry name" value="Tail-specific protease"/>
    <property type="match status" value="1"/>
</dbReference>
<gene>
    <name evidence="8" type="ORF">GH975_10795</name>
</gene>
<dbReference type="InterPro" id="IPR029045">
    <property type="entry name" value="ClpP/crotonase-like_dom_sf"/>
</dbReference>
<dbReference type="GO" id="GO:0007165">
    <property type="term" value="P:signal transduction"/>
    <property type="evidence" value="ECO:0007669"/>
    <property type="project" value="TreeGrafter"/>
</dbReference>
<reference evidence="8 9" key="1">
    <citation type="submission" date="2019-11" db="EMBL/GenBank/DDBJ databases">
        <authorList>
            <person name="Khan S.A."/>
            <person name="Jeon C.O."/>
            <person name="Chun B.H."/>
        </authorList>
    </citation>
    <scope>NUCLEOTIDE SEQUENCE [LARGE SCALE GENOMIC DNA]</scope>
    <source>
        <strain evidence="8 9">IMCC 1097</strain>
    </source>
</reference>
<proteinExistence type="inferred from homology"/>
<keyword evidence="3 5" id="KW-0378">Hydrolase</keyword>
<dbReference type="SUPFAM" id="SSF52096">
    <property type="entry name" value="ClpP/crotonase"/>
    <property type="match status" value="1"/>
</dbReference>
<sequence length="673" mass="74172">MRTAIALLALIAFSTLPAHALVLEPDAKNADLIEAVVKITKRRHFVQLEINDRLGSDVFEAYIDGLDPTKSHFTQADLVSLERWRRLMDDQLEAGQQSAAFDIYNRYIERARQRLNHYLDGLTDVDLIDFDGDERLELDPELRDFAADDAELRALWRLQAKNQMLNLLSAGQGLSEASATLQRRFNAQLNRLERTRSMDVVTAYLNAYTLLFDPHTTFYGPRESENFDINMSLQLEGIGAVLQAEDELTKVVNLIPGGPAEKGGELKAADNIVGVGQAGEEVVDVIGWRLDEVVQLIRGPKGSAVRLEVIPGGAPVGSPSRFIDITRDRVQLEDQSAQSQVLELELNGVKSKVGVIDVPTFYTDFAARQAGDPDYRSTTKDVAKILEDLQSQGVDSLIIDLRGNGGGALQEANSLTGLFIRSGPVVQIRGTGRRQSVLADQDPRVQYAGPLVVLVDRSSASASEIFAGAIQDYGRGLIVGNQTFGKGTVQAVIPVGDAQVKLTQAKFYRISGDSTQNRGVKADLLLPMVFDPADMGEGSLQRAMPYDEISPAPYRRIDNLRGLIPSLQSRHNQRSELDPDFIWWRKHVAEQTAQLADTEIRLNLNSRKALIEARRVALVELENERRAARGLDAVDEVTRSDAQDVILEAGLREAGYILMDLIELSQGKVAGTL</sequence>
<feature type="signal peptide" evidence="6">
    <location>
        <begin position="1"/>
        <end position="20"/>
    </location>
</feature>
<dbReference type="GO" id="GO:0008236">
    <property type="term" value="F:serine-type peptidase activity"/>
    <property type="evidence" value="ECO:0007669"/>
    <property type="project" value="UniProtKB-KW"/>
</dbReference>
<dbReference type="InterPro" id="IPR036034">
    <property type="entry name" value="PDZ_sf"/>
</dbReference>
<dbReference type="PROSITE" id="PS50106">
    <property type="entry name" value="PDZ"/>
    <property type="match status" value="1"/>
</dbReference>
<dbReference type="Gene3D" id="3.30.750.44">
    <property type="match status" value="1"/>
</dbReference>
<dbReference type="InterPro" id="IPR001478">
    <property type="entry name" value="PDZ"/>
</dbReference>
<dbReference type="CDD" id="cd07560">
    <property type="entry name" value="Peptidase_S41_CPP"/>
    <property type="match status" value="1"/>
</dbReference>
<dbReference type="GO" id="GO:0006508">
    <property type="term" value="P:proteolysis"/>
    <property type="evidence" value="ECO:0007669"/>
    <property type="project" value="UniProtKB-KW"/>
</dbReference>
<name>A0A5Q2QG73_9GAMM</name>
<evidence type="ECO:0000256" key="6">
    <source>
        <dbReference type="SAM" id="SignalP"/>
    </source>
</evidence>
<dbReference type="Pfam" id="PF11818">
    <property type="entry name" value="DUF3340"/>
    <property type="match status" value="1"/>
</dbReference>
<dbReference type="InterPro" id="IPR005151">
    <property type="entry name" value="Tail-specific_protease"/>
</dbReference>
<dbReference type="RefSeq" id="WP_153714529.1">
    <property type="nucleotide sequence ID" value="NZ_CP045871.1"/>
</dbReference>
<dbReference type="PANTHER" id="PTHR32060">
    <property type="entry name" value="TAIL-SPECIFIC PROTEASE"/>
    <property type="match status" value="1"/>
</dbReference>
<dbReference type="OrthoDB" id="9812068at2"/>
<keyword evidence="9" id="KW-1185">Reference proteome</keyword>
<dbReference type="InterPro" id="IPR004447">
    <property type="entry name" value="Peptidase_S41A"/>
</dbReference>
<keyword evidence="6" id="KW-0732">Signal</keyword>
<evidence type="ECO:0000259" key="7">
    <source>
        <dbReference type="PROSITE" id="PS50106"/>
    </source>
</evidence>
<dbReference type="SMART" id="SM00228">
    <property type="entry name" value="PDZ"/>
    <property type="match status" value="1"/>
</dbReference>
<dbReference type="Gene3D" id="2.30.42.10">
    <property type="match status" value="1"/>
</dbReference>
<keyword evidence="2 5" id="KW-0645">Protease</keyword>
<dbReference type="CDD" id="cd06782">
    <property type="entry name" value="cpPDZ_CPP-like"/>
    <property type="match status" value="1"/>
</dbReference>
<feature type="chain" id="PRO_5024384531" evidence="6">
    <location>
        <begin position="21"/>
        <end position="673"/>
    </location>
</feature>
<dbReference type="Pfam" id="PF00595">
    <property type="entry name" value="PDZ"/>
    <property type="match status" value="1"/>
</dbReference>
<keyword evidence="4 5" id="KW-0720">Serine protease</keyword>
<dbReference type="InterPro" id="IPR040573">
    <property type="entry name" value="TSP_N"/>
</dbReference>
<accession>A0A5Q2QG73</accession>